<dbReference type="Proteomes" id="UP001163821">
    <property type="component" value="Unassembled WGS sequence"/>
</dbReference>
<accession>A0AA41YDJ6</accession>
<evidence type="ECO:0000313" key="2">
    <source>
        <dbReference type="Proteomes" id="UP001163821"/>
    </source>
</evidence>
<protein>
    <submittedName>
        <fullName evidence="1">Uncharacterized protein</fullName>
    </submittedName>
</protein>
<dbReference type="RefSeq" id="WP_282593326.1">
    <property type="nucleotide sequence ID" value="NZ_JAPAAF010000049.1"/>
</dbReference>
<sequence length="241" mass="27031">MSQSNQRNFNCKDEELPILAGFILASFNRDLADFTAFSPKYNADYAAGLQSQIDAVAAVVAPEEETALLKRLTKTLYANMKMLVQPLNKLELYLEMAIESIGISANDFGIVQARKAAHGRDAEKLLDLMRLVNHNVARYRDALMAQGLSQEQIDLLTATLPQIQADNQQQYTIVSNRRQLVLDNIDLLNDLYTELKRICKTGKALYKNDSPAKVPDYTFSALKKEVGNQAKKQEEETVADE</sequence>
<keyword evidence="2" id="KW-1185">Reference proteome</keyword>
<reference evidence="1" key="1">
    <citation type="submission" date="2022-10" db="EMBL/GenBank/DDBJ databases">
        <title>Gaoshiqiia sediminis gen. nov., sp. nov., isolated from coastal sediment.</title>
        <authorList>
            <person name="Yu W.X."/>
            <person name="Mu D.S."/>
            <person name="Du J.Z."/>
            <person name="Liang Y.Q."/>
        </authorList>
    </citation>
    <scope>NUCLEOTIDE SEQUENCE</scope>
    <source>
        <strain evidence="1">A06</strain>
    </source>
</reference>
<dbReference type="AlphaFoldDB" id="A0AA41YDJ6"/>
<proteinExistence type="predicted"/>
<evidence type="ECO:0000313" key="1">
    <source>
        <dbReference type="EMBL" id="MCW0484735.1"/>
    </source>
</evidence>
<gene>
    <name evidence="1" type="ORF">N2K84_18530</name>
</gene>
<name>A0AA41YDJ6_9BACT</name>
<comment type="caution">
    <text evidence="1">The sequence shown here is derived from an EMBL/GenBank/DDBJ whole genome shotgun (WGS) entry which is preliminary data.</text>
</comment>
<dbReference type="EMBL" id="JAPAAF010000049">
    <property type="protein sequence ID" value="MCW0484735.1"/>
    <property type="molecule type" value="Genomic_DNA"/>
</dbReference>
<organism evidence="1 2">
    <name type="scientific">Gaoshiqia sediminis</name>
    <dbReference type="NCBI Taxonomy" id="2986998"/>
    <lineage>
        <taxon>Bacteria</taxon>
        <taxon>Pseudomonadati</taxon>
        <taxon>Bacteroidota</taxon>
        <taxon>Bacteroidia</taxon>
        <taxon>Marinilabiliales</taxon>
        <taxon>Prolixibacteraceae</taxon>
        <taxon>Gaoshiqia</taxon>
    </lineage>
</organism>